<name>A0A0E9P9A0_ANGAN</name>
<sequence>MTRPLCCHGNFKLLWSRLWSKGMPSSTRTQTANQMKSATPSTT</sequence>
<organism evidence="2">
    <name type="scientific">Anguilla anguilla</name>
    <name type="common">European freshwater eel</name>
    <name type="synonym">Muraena anguilla</name>
    <dbReference type="NCBI Taxonomy" id="7936"/>
    <lineage>
        <taxon>Eukaryota</taxon>
        <taxon>Metazoa</taxon>
        <taxon>Chordata</taxon>
        <taxon>Craniata</taxon>
        <taxon>Vertebrata</taxon>
        <taxon>Euteleostomi</taxon>
        <taxon>Actinopterygii</taxon>
        <taxon>Neopterygii</taxon>
        <taxon>Teleostei</taxon>
        <taxon>Anguilliformes</taxon>
        <taxon>Anguillidae</taxon>
        <taxon>Anguilla</taxon>
    </lineage>
</organism>
<dbReference type="AlphaFoldDB" id="A0A0E9P9A0"/>
<evidence type="ECO:0000256" key="1">
    <source>
        <dbReference type="SAM" id="MobiDB-lite"/>
    </source>
</evidence>
<reference evidence="2" key="1">
    <citation type="submission" date="2014-11" db="EMBL/GenBank/DDBJ databases">
        <authorList>
            <person name="Amaro Gonzalez C."/>
        </authorList>
    </citation>
    <scope>NUCLEOTIDE SEQUENCE</scope>
</reference>
<protein>
    <submittedName>
        <fullName evidence="2">Uncharacterized protein</fullName>
    </submittedName>
</protein>
<accession>A0A0E9P9A0</accession>
<proteinExistence type="predicted"/>
<feature type="region of interest" description="Disordered" evidence="1">
    <location>
        <begin position="23"/>
        <end position="43"/>
    </location>
</feature>
<evidence type="ECO:0000313" key="2">
    <source>
        <dbReference type="EMBL" id="JAH00413.1"/>
    </source>
</evidence>
<reference evidence="2" key="2">
    <citation type="journal article" date="2015" name="Fish Shellfish Immunol.">
        <title>Early steps in the European eel (Anguilla anguilla)-Vibrio vulnificus interaction in the gills: Role of the RtxA13 toxin.</title>
        <authorList>
            <person name="Callol A."/>
            <person name="Pajuelo D."/>
            <person name="Ebbesson L."/>
            <person name="Teles M."/>
            <person name="MacKenzie S."/>
            <person name="Amaro C."/>
        </authorList>
    </citation>
    <scope>NUCLEOTIDE SEQUENCE</scope>
</reference>
<dbReference type="EMBL" id="GBXM01108164">
    <property type="protein sequence ID" value="JAH00413.1"/>
    <property type="molecule type" value="Transcribed_RNA"/>
</dbReference>